<feature type="transmembrane region" description="Helical" evidence="1">
    <location>
        <begin position="43"/>
        <end position="61"/>
    </location>
</feature>
<protein>
    <recommendedName>
        <fullName evidence="2">DUF2231 domain-containing protein</fullName>
    </recommendedName>
</protein>
<keyword evidence="1" id="KW-1133">Transmembrane helix</keyword>
<keyword evidence="4" id="KW-1185">Reference proteome</keyword>
<dbReference type="Proteomes" id="UP001501490">
    <property type="component" value="Unassembled WGS sequence"/>
</dbReference>
<accession>A0ABP6ZHW8</accession>
<proteinExistence type="predicted"/>
<feature type="transmembrane region" description="Helical" evidence="1">
    <location>
        <begin position="81"/>
        <end position="102"/>
    </location>
</feature>
<dbReference type="InterPro" id="IPR019251">
    <property type="entry name" value="DUF2231_TM"/>
</dbReference>
<gene>
    <name evidence="3" type="ORF">GCM10022236_09960</name>
</gene>
<comment type="caution">
    <text evidence="3">The sequence shown here is derived from an EMBL/GenBank/DDBJ whole genome shotgun (WGS) entry which is preliminary data.</text>
</comment>
<dbReference type="EMBL" id="BAABAB010000006">
    <property type="protein sequence ID" value="GAA3610298.1"/>
    <property type="molecule type" value="Genomic_DNA"/>
</dbReference>
<reference evidence="4" key="1">
    <citation type="journal article" date="2019" name="Int. J. Syst. Evol. Microbiol.">
        <title>The Global Catalogue of Microorganisms (GCM) 10K type strain sequencing project: providing services to taxonomists for standard genome sequencing and annotation.</title>
        <authorList>
            <consortium name="The Broad Institute Genomics Platform"/>
            <consortium name="The Broad Institute Genome Sequencing Center for Infectious Disease"/>
            <person name="Wu L."/>
            <person name="Ma J."/>
        </authorList>
    </citation>
    <scope>NUCLEOTIDE SEQUENCE [LARGE SCALE GENOMIC DNA]</scope>
    <source>
        <strain evidence="4">JCM 16929</strain>
    </source>
</reference>
<feature type="transmembrane region" description="Helical" evidence="1">
    <location>
        <begin position="12"/>
        <end position="36"/>
    </location>
</feature>
<keyword evidence="1" id="KW-0812">Transmembrane</keyword>
<feature type="domain" description="DUF2231" evidence="2">
    <location>
        <begin position="5"/>
        <end position="150"/>
    </location>
</feature>
<name>A0ABP6ZHW8_9ACTN</name>
<organism evidence="3 4">
    <name type="scientific">Microlunatus ginsengisoli</name>
    <dbReference type="NCBI Taxonomy" id="363863"/>
    <lineage>
        <taxon>Bacteria</taxon>
        <taxon>Bacillati</taxon>
        <taxon>Actinomycetota</taxon>
        <taxon>Actinomycetes</taxon>
        <taxon>Propionibacteriales</taxon>
        <taxon>Propionibacteriaceae</taxon>
        <taxon>Microlunatus</taxon>
    </lineage>
</organism>
<keyword evidence="1" id="KW-0472">Membrane</keyword>
<dbReference type="RefSeq" id="WP_344801986.1">
    <property type="nucleotide sequence ID" value="NZ_BAABAB010000006.1"/>
</dbReference>
<dbReference type="Pfam" id="PF09990">
    <property type="entry name" value="DUF2231"/>
    <property type="match status" value="1"/>
</dbReference>
<evidence type="ECO:0000256" key="1">
    <source>
        <dbReference type="SAM" id="Phobius"/>
    </source>
</evidence>
<sequence>MEILGLPLHPLIVHATVVIVPLAAIGAIAMSLIRWVRVRYGELVLLAAIGAPILTFITQQAGEDLSKRFTQPSPALQEHEALGSTLIWWTIGLLVAVVLVYLGQRLIDRENARGRLVLTIGTVLSLVFGIVTVVQCVRIGHAGATAVWAVG</sequence>
<feature type="transmembrane region" description="Helical" evidence="1">
    <location>
        <begin position="114"/>
        <end position="134"/>
    </location>
</feature>
<evidence type="ECO:0000259" key="2">
    <source>
        <dbReference type="Pfam" id="PF09990"/>
    </source>
</evidence>
<evidence type="ECO:0000313" key="4">
    <source>
        <dbReference type="Proteomes" id="UP001501490"/>
    </source>
</evidence>
<evidence type="ECO:0000313" key="3">
    <source>
        <dbReference type="EMBL" id="GAA3610298.1"/>
    </source>
</evidence>